<evidence type="ECO:0000256" key="6">
    <source>
        <dbReference type="SAM" id="Phobius"/>
    </source>
</evidence>
<dbReference type="AlphaFoldDB" id="A0A1H8D899"/>
<keyword evidence="2" id="KW-1003">Cell membrane</keyword>
<dbReference type="Pfam" id="PF09678">
    <property type="entry name" value="Caa3_CtaG"/>
    <property type="match status" value="1"/>
</dbReference>
<dbReference type="Proteomes" id="UP000183898">
    <property type="component" value="Unassembled WGS sequence"/>
</dbReference>
<proteinExistence type="predicted"/>
<evidence type="ECO:0000256" key="3">
    <source>
        <dbReference type="ARBA" id="ARBA00022692"/>
    </source>
</evidence>
<comment type="subcellular location">
    <subcellularLocation>
        <location evidence="1">Cell membrane</location>
        <topology evidence="1">Multi-pass membrane protein</topology>
    </subcellularLocation>
</comment>
<evidence type="ECO:0000256" key="1">
    <source>
        <dbReference type="ARBA" id="ARBA00004651"/>
    </source>
</evidence>
<sequence length="274" mass="30839">MEWFYWLVPWEESTLVVAATGSAALFFLRGCALVRPSLHRKLCFWGGLSLVYLVSHTQLDYYSEHQFFIHRLQHLALHHLGPFLIVLSRPCPVLLRGMPSRMRQAFHLMAGWKSIQYPVQALCNPVVSVVLFSTLIGFWLLPSIHFTAMIDWRLYRVMNWSMFLSGLIFWGLVLTPGPVVGVKLSPGSRIGMMLAIIPPQIVIGALIFFTSHELYPIYTICGRAIGGINALADQQIGGIILWIHGAMMSAVGILVVILRELMLAEYPKHGEKVA</sequence>
<evidence type="ECO:0000256" key="5">
    <source>
        <dbReference type="ARBA" id="ARBA00023136"/>
    </source>
</evidence>
<evidence type="ECO:0000313" key="8">
    <source>
        <dbReference type="Proteomes" id="UP000183898"/>
    </source>
</evidence>
<keyword evidence="4 6" id="KW-1133">Transmembrane helix</keyword>
<gene>
    <name evidence="7" type="ORF">SAMN05216404_102192</name>
</gene>
<feature type="transmembrane region" description="Helical" evidence="6">
    <location>
        <begin position="15"/>
        <end position="35"/>
    </location>
</feature>
<dbReference type="RefSeq" id="WP_074744230.1">
    <property type="nucleotide sequence ID" value="NZ_FOCT01000002.1"/>
</dbReference>
<accession>A0A1H8D899</accession>
<keyword evidence="5 6" id="KW-0472">Membrane</keyword>
<organism evidence="7 8">
    <name type="scientific">Nitrosospira multiformis</name>
    <dbReference type="NCBI Taxonomy" id="1231"/>
    <lineage>
        <taxon>Bacteria</taxon>
        <taxon>Pseudomonadati</taxon>
        <taxon>Pseudomonadota</taxon>
        <taxon>Betaproteobacteria</taxon>
        <taxon>Nitrosomonadales</taxon>
        <taxon>Nitrosomonadaceae</taxon>
        <taxon>Nitrosospira</taxon>
    </lineage>
</organism>
<dbReference type="InterPro" id="IPR019108">
    <property type="entry name" value="Caa3_assmbl_CtaG-rel"/>
</dbReference>
<protein>
    <submittedName>
        <fullName evidence="7">Putative membrane protein</fullName>
    </submittedName>
</protein>
<keyword evidence="3 6" id="KW-0812">Transmembrane</keyword>
<feature type="transmembrane region" description="Helical" evidence="6">
    <location>
        <begin position="192"/>
        <end position="209"/>
    </location>
</feature>
<feature type="transmembrane region" description="Helical" evidence="6">
    <location>
        <begin position="239"/>
        <end position="258"/>
    </location>
</feature>
<evidence type="ECO:0000256" key="4">
    <source>
        <dbReference type="ARBA" id="ARBA00022989"/>
    </source>
</evidence>
<feature type="transmembrane region" description="Helical" evidence="6">
    <location>
        <begin position="119"/>
        <end position="140"/>
    </location>
</feature>
<evidence type="ECO:0000313" key="7">
    <source>
        <dbReference type="EMBL" id="SEN03376.1"/>
    </source>
</evidence>
<dbReference type="EMBL" id="FOCT01000002">
    <property type="protein sequence ID" value="SEN03376.1"/>
    <property type="molecule type" value="Genomic_DNA"/>
</dbReference>
<reference evidence="7 8" key="1">
    <citation type="submission" date="2016-10" db="EMBL/GenBank/DDBJ databases">
        <authorList>
            <person name="de Groot N.N."/>
        </authorList>
    </citation>
    <scope>NUCLEOTIDE SEQUENCE [LARGE SCALE GENOMIC DNA]</scope>
    <source>
        <strain evidence="7 8">Nl18</strain>
    </source>
</reference>
<name>A0A1H8D899_9PROT</name>
<dbReference type="GO" id="GO:0005886">
    <property type="term" value="C:plasma membrane"/>
    <property type="evidence" value="ECO:0007669"/>
    <property type="project" value="UniProtKB-SubCell"/>
</dbReference>
<feature type="transmembrane region" description="Helical" evidence="6">
    <location>
        <begin position="160"/>
        <end position="180"/>
    </location>
</feature>
<evidence type="ECO:0000256" key="2">
    <source>
        <dbReference type="ARBA" id="ARBA00022475"/>
    </source>
</evidence>